<dbReference type="SUPFAM" id="SSF56801">
    <property type="entry name" value="Acetyl-CoA synthetase-like"/>
    <property type="match status" value="1"/>
</dbReference>
<evidence type="ECO:0000259" key="1">
    <source>
        <dbReference type="Pfam" id="PF00501"/>
    </source>
</evidence>
<dbReference type="Pfam" id="PF13193">
    <property type="entry name" value="AMP-binding_C"/>
    <property type="match status" value="1"/>
</dbReference>
<evidence type="ECO:0000313" key="3">
    <source>
        <dbReference type="EMBL" id="ABF40375.1"/>
    </source>
</evidence>
<proteinExistence type="predicted"/>
<dbReference type="InterPro" id="IPR025110">
    <property type="entry name" value="AMP-bd_C"/>
</dbReference>
<dbReference type="InterPro" id="IPR000873">
    <property type="entry name" value="AMP-dep_synth/lig_dom"/>
</dbReference>
<dbReference type="Pfam" id="PF00501">
    <property type="entry name" value="AMP-binding"/>
    <property type="match status" value="1"/>
</dbReference>
<dbReference type="HOGENOM" id="CLU_000022_59_13_0"/>
<evidence type="ECO:0000259" key="2">
    <source>
        <dbReference type="Pfam" id="PF13193"/>
    </source>
</evidence>
<dbReference type="eggNOG" id="COG0318">
    <property type="taxonomic scope" value="Bacteria"/>
</dbReference>
<reference evidence="3 4" key="1">
    <citation type="journal article" date="2009" name="Appl. Environ. Microbiol.">
        <title>Three genomes from the phylum Acidobacteria provide insight into the lifestyles of these microorganisms in soils.</title>
        <authorList>
            <person name="Ward N.L."/>
            <person name="Challacombe J.F."/>
            <person name="Janssen P.H."/>
            <person name="Henrissat B."/>
            <person name="Coutinho P.M."/>
            <person name="Wu M."/>
            <person name="Xie G."/>
            <person name="Haft D.H."/>
            <person name="Sait M."/>
            <person name="Badger J."/>
            <person name="Barabote R.D."/>
            <person name="Bradley B."/>
            <person name="Brettin T.S."/>
            <person name="Brinkac L.M."/>
            <person name="Bruce D."/>
            <person name="Creasy T."/>
            <person name="Daugherty S.C."/>
            <person name="Davidsen T.M."/>
            <person name="DeBoy R.T."/>
            <person name="Detter J.C."/>
            <person name="Dodson R.J."/>
            <person name="Durkin A.S."/>
            <person name="Ganapathy A."/>
            <person name="Gwinn-Giglio M."/>
            <person name="Han C.S."/>
            <person name="Khouri H."/>
            <person name="Kiss H."/>
            <person name="Kothari S.P."/>
            <person name="Madupu R."/>
            <person name="Nelson K.E."/>
            <person name="Nelson W.C."/>
            <person name="Paulsen I."/>
            <person name="Penn K."/>
            <person name="Ren Q."/>
            <person name="Rosovitz M.J."/>
            <person name="Selengut J.D."/>
            <person name="Shrivastava S."/>
            <person name="Sullivan S.A."/>
            <person name="Tapia R."/>
            <person name="Thompson L.S."/>
            <person name="Watkins K.L."/>
            <person name="Yang Q."/>
            <person name="Yu C."/>
            <person name="Zafar N."/>
            <person name="Zhou L."/>
            <person name="Kuske C.R."/>
        </authorList>
    </citation>
    <scope>NUCLEOTIDE SEQUENCE [LARGE SCALE GENOMIC DNA]</scope>
    <source>
        <strain evidence="3 4">Ellin345</strain>
    </source>
</reference>
<dbReference type="Gene3D" id="3.30.300.30">
    <property type="match status" value="1"/>
</dbReference>
<dbReference type="GO" id="GO:0016878">
    <property type="term" value="F:acid-thiol ligase activity"/>
    <property type="evidence" value="ECO:0007669"/>
    <property type="project" value="UniProtKB-ARBA"/>
</dbReference>
<dbReference type="CDD" id="cd04433">
    <property type="entry name" value="AFD_class_I"/>
    <property type="match status" value="1"/>
</dbReference>
<feature type="domain" description="AMP-dependent synthetase/ligase" evidence="1">
    <location>
        <begin position="66"/>
        <end position="224"/>
    </location>
</feature>
<dbReference type="InterPro" id="IPR042099">
    <property type="entry name" value="ANL_N_sf"/>
</dbReference>
<dbReference type="InterPro" id="IPR050237">
    <property type="entry name" value="ATP-dep_AMP-bd_enzyme"/>
</dbReference>
<dbReference type="AlphaFoldDB" id="Q1IRX5"/>
<protein>
    <submittedName>
        <fullName evidence="3">AMP-dependent synthetase and ligase</fullName>
    </submittedName>
</protein>
<sequence length="383" mass="41374">MADGPLYVAALLWAHQRNVRIAILPGELGVAGLPHASELNCTQLVVTVPPDAARFQAHAVEPLNGPVAADEAHPVWLCTSGTTGKPKPVGYSWQRLLASVKVSDGLHEARWMSLYPLSRFAGCNTLLHAACNGSTLIIPDSYSPQALSAAIQQYKPTHLSGTPTLWKALLMRLDRGEWTHSIQQVTAGGECVDQATLNLLHFWFPHARVTHVYATTESGVCTVVSDGLAGFPSAWLHDPSRRVELSVREGVLWVRRQSGESSEPWTNSGDQVERRGDRMYFLGRQTEILNVGGAKVAPAIVEQCISEVPGVLQVHVFGKPSSLAGTLVCAEVAAEASRDLDALRVTIMQACRATLPAYAVPRKIEFVEELAVSSSGKLIRGTL</sequence>
<organism evidence="3 4">
    <name type="scientific">Koribacter versatilis (strain Ellin345)</name>
    <dbReference type="NCBI Taxonomy" id="204669"/>
    <lineage>
        <taxon>Bacteria</taxon>
        <taxon>Pseudomonadati</taxon>
        <taxon>Acidobacteriota</taxon>
        <taxon>Terriglobia</taxon>
        <taxon>Terriglobales</taxon>
        <taxon>Candidatus Korobacteraceae</taxon>
        <taxon>Candidatus Korobacter</taxon>
    </lineage>
</organism>
<gene>
    <name evidence="3" type="ordered locus">Acid345_1373</name>
</gene>
<feature type="domain" description="AMP-binding enzyme C-terminal" evidence="2">
    <location>
        <begin position="301"/>
        <end position="377"/>
    </location>
</feature>
<dbReference type="Gene3D" id="3.40.50.12780">
    <property type="entry name" value="N-terminal domain of ligase-like"/>
    <property type="match status" value="1"/>
</dbReference>
<keyword evidence="3" id="KW-0436">Ligase</keyword>
<dbReference type="EnsemblBacteria" id="ABF40375">
    <property type="protein sequence ID" value="ABF40375"/>
    <property type="gene ID" value="Acid345_1373"/>
</dbReference>
<dbReference type="PANTHER" id="PTHR43767:SF1">
    <property type="entry name" value="NONRIBOSOMAL PEPTIDE SYNTHASE PES1 (EUROFUNG)-RELATED"/>
    <property type="match status" value="1"/>
</dbReference>
<keyword evidence="4" id="KW-1185">Reference proteome</keyword>
<evidence type="ECO:0000313" key="4">
    <source>
        <dbReference type="Proteomes" id="UP000002432"/>
    </source>
</evidence>
<dbReference type="STRING" id="204669.Acid345_1373"/>
<dbReference type="EMBL" id="CP000360">
    <property type="protein sequence ID" value="ABF40375.1"/>
    <property type="molecule type" value="Genomic_DNA"/>
</dbReference>
<dbReference type="PANTHER" id="PTHR43767">
    <property type="entry name" value="LONG-CHAIN-FATTY-ACID--COA LIGASE"/>
    <property type="match status" value="1"/>
</dbReference>
<dbReference type="Proteomes" id="UP000002432">
    <property type="component" value="Chromosome"/>
</dbReference>
<dbReference type="InterPro" id="IPR045851">
    <property type="entry name" value="AMP-bd_C_sf"/>
</dbReference>
<dbReference type="KEGG" id="aba:Acid345_1373"/>
<name>Q1IRX5_KORVE</name>
<accession>Q1IRX5</accession>